<protein>
    <submittedName>
        <fullName evidence="2">Uncharacterized protein</fullName>
    </submittedName>
</protein>
<accession>A0A382ALH5</accession>
<evidence type="ECO:0000313" key="2">
    <source>
        <dbReference type="EMBL" id="SVB02111.1"/>
    </source>
</evidence>
<dbReference type="EMBL" id="UINC01025818">
    <property type="protein sequence ID" value="SVB02111.1"/>
    <property type="molecule type" value="Genomic_DNA"/>
</dbReference>
<evidence type="ECO:0000256" key="1">
    <source>
        <dbReference type="SAM" id="Phobius"/>
    </source>
</evidence>
<name>A0A382ALH5_9ZZZZ</name>
<reference evidence="2" key="1">
    <citation type="submission" date="2018-05" db="EMBL/GenBank/DDBJ databases">
        <authorList>
            <person name="Lanie J.A."/>
            <person name="Ng W.-L."/>
            <person name="Kazmierczak K.M."/>
            <person name="Andrzejewski T.M."/>
            <person name="Davidsen T.M."/>
            <person name="Wayne K.J."/>
            <person name="Tettelin H."/>
            <person name="Glass J.I."/>
            <person name="Rusch D."/>
            <person name="Podicherti R."/>
            <person name="Tsui H.-C.T."/>
            <person name="Winkler M.E."/>
        </authorList>
    </citation>
    <scope>NUCLEOTIDE SEQUENCE</scope>
</reference>
<feature type="transmembrane region" description="Helical" evidence="1">
    <location>
        <begin position="12"/>
        <end position="39"/>
    </location>
</feature>
<keyword evidence="1" id="KW-0472">Membrane</keyword>
<sequence>TVERIVCYLGLALAVIGAFTAIPSAALIFAVLGVIYGWLAIAEEETTGFLVFVMGLTVVSGGIDAIPVLGGYVNAILGNVGALLTAAAVSVVVKSIISRVTSGGDDGGDE</sequence>
<feature type="transmembrane region" description="Helical" evidence="1">
    <location>
        <begin position="46"/>
        <end position="66"/>
    </location>
</feature>
<feature type="non-terminal residue" evidence="2">
    <location>
        <position position="1"/>
    </location>
</feature>
<gene>
    <name evidence="2" type="ORF">METZ01_LOCUS154965</name>
</gene>
<keyword evidence="1" id="KW-1133">Transmembrane helix</keyword>
<feature type="transmembrane region" description="Helical" evidence="1">
    <location>
        <begin position="72"/>
        <end position="93"/>
    </location>
</feature>
<organism evidence="2">
    <name type="scientific">marine metagenome</name>
    <dbReference type="NCBI Taxonomy" id="408172"/>
    <lineage>
        <taxon>unclassified sequences</taxon>
        <taxon>metagenomes</taxon>
        <taxon>ecological metagenomes</taxon>
    </lineage>
</organism>
<proteinExistence type="predicted"/>
<dbReference type="AlphaFoldDB" id="A0A382ALH5"/>
<keyword evidence="1" id="KW-0812">Transmembrane</keyword>